<dbReference type="GO" id="GO:0009451">
    <property type="term" value="P:RNA modification"/>
    <property type="evidence" value="ECO:0007669"/>
    <property type="project" value="InterPro"/>
</dbReference>
<sequence>MNCNVCPRQGPDQEALGCFHQVLEELTIWNGVNREQGQKAVGCFQWMQSEGFYPNAITYACILKACGCTQDADMGLKIHFNIVSQGLLRKIVVLNNALVVTDAKCGARCRLLEHIDCRIRP</sequence>
<dbReference type="GO" id="GO:0003723">
    <property type="term" value="F:RNA binding"/>
    <property type="evidence" value="ECO:0007669"/>
    <property type="project" value="InterPro"/>
</dbReference>
<name>A0A9D4ZCA1_ADICA</name>
<evidence type="ECO:0000313" key="1">
    <source>
        <dbReference type="EMBL" id="KAI5068722.1"/>
    </source>
</evidence>
<proteinExistence type="predicted"/>
<dbReference type="AlphaFoldDB" id="A0A9D4ZCA1"/>
<dbReference type="PANTHER" id="PTHR47926:SF533">
    <property type="entry name" value="DYW DOMAIN-CONTAINING PROTEIN"/>
    <property type="match status" value="1"/>
</dbReference>
<dbReference type="Proteomes" id="UP000886520">
    <property type="component" value="Chromosome 16"/>
</dbReference>
<dbReference type="OrthoDB" id="509099at2759"/>
<reference evidence="1" key="1">
    <citation type="submission" date="2021-01" db="EMBL/GenBank/DDBJ databases">
        <title>Adiantum capillus-veneris genome.</title>
        <authorList>
            <person name="Fang Y."/>
            <person name="Liao Q."/>
        </authorList>
    </citation>
    <scope>NUCLEOTIDE SEQUENCE</scope>
    <source>
        <strain evidence="1">H3</strain>
        <tissue evidence="1">Leaf</tissue>
    </source>
</reference>
<organism evidence="1 2">
    <name type="scientific">Adiantum capillus-veneris</name>
    <name type="common">Maidenhair fern</name>
    <dbReference type="NCBI Taxonomy" id="13818"/>
    <lineage>
        <taxon>Eukaryota</taxon>
        <taxon>Viridiplantae</taxon>
        <taxon>Streptophyta</taxon>
        <taxon>Embryophyta</taxon>
        <taxon>Tracheophyta</taxon>
        <taxon>Polypodiopsida</taxon>
        <taxon>Polypodiidae</taxon>
        <taxon>Polypodiales</taxon>
        <taxon>Pteridineae</taxon>
        <taxon>Pteridaceae</taxon>
        <taxon>Vittarioideae</taxon>
        <taxon>Adiantum</taxon>
    </lineage>
</organism>
<accession>A0A9D4ZCA1</accession>
<dbReference type="Gene3D" id="1.25.40.10">
    <property type="entry name" value="Tetratricopeptide repeat domain"/>
    <property type="match status" value="1"/>
</dbReference>
<dbReference type="InterPro" id="IPR011990">
    <property type="entry name" value="TPR-like_helical_dom_sf"/>
</dbReference>
<gene>
    <name evidence="1" type="ORF">GOP47_0017067</name>
</gene>
<dbReference type="InterPro" id="IPR046960">
    <property type="entry name" value="PPR_At4g14850-like_plant"/>
</dbReference>
<evidence type="ECO:0008006" key="3">
    <source>
        <dbReference type="Google" id="ProtNLM"/>
    </source>
</evidence>
<protein>
    <recommendedName>
        <fullName evidence="3">Pentatricopeptide repeat-containing protein</fullName>
    </recommendedName>
</protein>
<dbReference type="PANTHER" id="PTHR47926">
    <property type="entry name" value="PENTATRICOPEPTIDE REPEAT-CONTAINING PROTEIN"/>
    <property type="match status" value="1"/>
</dbReference>
<dbReference type="EMBL" id="JABFUD020000016">
    <property type="protein sequence ID" value="KAI5068722.1"/>
    <property type="molecule type" value="Genomic_DNA"/>
</dbReference>
<comment type="caution">
    <text evidence="1">The sequence shown here is derived from an EMBL/GenBank/DDBJ whole genome shotgun (WGS) entry which is preliminary data.</text>
</comment>
<keyword evidence="2" id="KW-1185">Reference proteome</keyword>
<evidence type="ECO:0000313" key="2">
    <source>
        <dbReference type="Proteomes" id="UP000886520"/>
    </source>
</evidence>